<evidence type="ECO:0008006" key="4">
    <source>
        <dbReference type="Google" id="ProtNLM"/>
    </source>
</evidence>
<dbReference type="OrthoDB" id="3492533at2"/>
<gene>
    <name evidence="2" type="ORF">F8566_48950</name>
</gene>
<evidence type="ECO:0000313" key="3">
    <source>
        <dbReference type="Proteomes" id="UP000468735"/>
    </source>
</evidence>
<dbReference type="InterPro" id="IPR036388">
    <property type="entry name" value="WH-like_DNA-bd_sf"/>
</dbReference>
<accession>A0A6H9YL94</accession>
<feature type="compositionally biased region" description="Polar residues" evidence="1">
    <location>
        <begin position="264"/>
        <end position="275"/>
    </location>
</feature>
<evidence type="ECO:0000256" key="1">
    <source>
        <dbReference type="SAM" id="MobiDB-lite"/>
    </source>
</evidence>
<protein>
    <recommendedName>
        <fullName evidence="4">Sigma-70 family RNA polymerase sigma factor</fullName>
    </recommendedName>
</protein>
<dbReference type="Gene3D" id="1.10.10.10">
    <property type="entry name" value="Winged helix-like DNA-binding domain superfamily/Winged helix DNA-binding domain"/>
    <property type="match status" value="1"/>
</dbReference>
<dbReference type="PRINTS" id="PR01217">
    <property type="entry name" value="PRICHEXTENSN"/>
</dbReference>
<sequence>MRGDPGSLYDAHAARLYAYCWSLVGDDAAAAVTDTFAATVQHPPRGDSVLWLYALARSACVERGALDRGFVLTASGDDPLLRAAGTLRADHREVLLLEAGEWLEIPDIARVVGIAPDTARQLLNVARARLERAVLDLLMRGTGSQSLDLIAAFEKGTLPQLLAHRAPDQPPAWLREHTLAAFEGELTGPLPGIVTTNPVVVIGSGTEAKGRPRRKVKSITAVAGIAASAAAAAGLLVSWPAAKGGGASSLLPSGGSGTTESTSDRPATSPNQTYTDKPARDGDTGKDGGTGTPGQGSAPLPSTGGGIPTTQPVPTKPGTTPPPEKGKPSPPEESPSPPEETPAVPPEESPSEPPATPPAEDPGTTEPTPTEPAPTEPTENPPAPPSDDPSPSPSSNPAPTPGEG</sequence>
<feature type="compositionally biased region" description="Pro residues" evidence="1">
    <location>
        <begin position="369"/>
        <end position="404"/>
    </location>
</feature>
<dbReference type="InterPro" id="IPR013324">
    <property type="entry name" value="RNA_pol_sigma_r3/r4-like"/>
</dbReference>
<reference evidence="2 3" key="1">
    <citation type="submission" date="2019-09" db="EMBL/GenBank/DDBJ databases">
        <title>Actinomadura physcomitrii sp. nov., a novel actinomycete isolated from moss [Physcomitrium sphaericum (Ludw) Fuernr].</title>
        <authorList>
            <person name="Zhuang X."/>
            <person name="Liu C."/>
        </authorList>
    </citation>
    <scope>NUCLEOTIDE SEQUENCE [LARGE SCALE GENOMIC DNA]</scope>
    <source>
        <strain evidence="2 3">HMC1</strain>
    </source>
</reference>
<organism evidence="2 3">
    <name type="scientific">Actinomadura rudentiformis</name>
    <dbReference type="NCBI Taxonomy" id="359158"/>
    <lineage>
        <taxon>Bacteria</taxon>
        <taxon>Bacillati</taxon>
        <taxon>Actinomycetota</taxon>
        <taxon>Actinomycetes</taxon>
        <taxon>Streptosporangiales</taxon>
        <taxon>Thermomonosporaceae</taxon>
        <taxon>Actinomadura</taxon>
    </lineage>
</organism>
<proteinExistence type="predicted"/>
<evidence type="ECO:0000313" key="2">
    <source>
        <dbReference type="EMBL" id="KAB2339072.1"/>
    </source>
</evidence>
<keyword evidence="3" id="KW-1185">Reference proteome</keyword>
<dbReference type="AlphaFoldDB" id="A0A6H9YL94"/>
<feature type="compositionally biased region" description="Pro residues" evidence="1">
    <location>
        <begin position="319"/>
        <end position="360"/>
    </location>
</feature>
<dbReference type="RefSeq" id="WP_151571263.1">
    <property type="nucleotide sequence ID" value="NZ_WBMT01000038.1"/>
</dbReference>
<dbReference type="SUPFAM" id="SSF88659">
    <property type="entry name" value="Sigma3 and sigma4 domains of RNA polymerase sigma factors"/>
    <property type="match status" value="1"/>
</dbReference>
<feature type="compositionally biased region" description="Basic and acidic residues" evidence="1">
    <location>
        <begin position="277"/>
        <end position="286"/>
    </location>
</feature>
<feature type="compositionally biased region" description="Low complexity" evidence="1">
    <location>
        <begin position="248"/>
        <end position="261"/>
    </location>
</feature>
<name>A0A6H9YL94_9ACTN</name>
<dbReference type="EMBL" id="WBMT01000038">
    <property type="protein sequence ID" value="KAB2339072.1"/>
    <property type="molecule type" value="Genomic_DNA"/>
</dbReference>
<feature type="region of interest" description="Disordered" evidence="1">
    <location>
        <begin position="248"/>
        <end position="404"/>
    </location>
</feature>
<comment type="caution">
    <text evidence="2">The sequence shown here is derived from an EMBL/GenBank/DDBJ whole genome shotgun (WGS) entry which is preliminary data.</text>
</comment>
<feature type="compositionally biased region" description="Low complexity" evidence="1">
    <location>
        <begin position="308"/>
        <end position="318"/>
    </location>
</feature>
<dbReference type="Proteomes" id="UP000468735">
    <property type="component" value="Unassembled WGS sequence"/>
</dbReference>